<organism evidence="2 3">
    <name type="scientific">Phenylobacterium kunshanense</name>
    <dbReference type="NCBI Taxonomy" id="1445034"/>
    <lineage>
        <taxon>Bacteria</taxon>
        <taxon>Pseudomonadati</taxon>
        <taxon>Pseudomonadota</taxon>
        <taxon>Alphaproteobacteria</taxon>
        <taxon>Caulobacterales</taxon>
        <taxon>Caulobacteraceae</taxon>
        <taxon>Phenylobacterium</taxon>
    </lineage>
</organism>
<dbReference type="OrthoDB" id="9804023at2"/>
<proteinExistence type="predicted"/>
<protein>
    <submittedName>
        <fullName evidence="2">Transglutaminase family protein</fullName>
    </submittedName>
</protein>
<dbReference type="PANTHER" id="PTHR33490:SF7">
    <property type="entry name" value="BLR2979 PROTEIN"/>
    <property type="match status" value="1"/>
</dbReference>
<evidence type="ECO:0000259" key="1">
    <source>
        <dbReference type="SMART" id="SM00460"/>
    </source>
</evidence>
<dbReference type="InterPro" id="IPR013589">
    <property type="entry name" value="Bac_transglu_N"/>
</dbReference>
<evidence type="ECO:0000313" key="2">
    <source>
        <dbReference type="EMBL" id="RAK62816.1"/>
    </source>
</evidence>
<dbReference type="EMBL" id="QFYS01000010">
    <property type="protein sequence ID" value="RAK62816.1"/>
    <property type="molecule type" value="Genomic_DNA"/>
</dbReference>
<reference evidence="2 3" key="1">
    <citation type="submission" date="2018-05" db="EMBL/GenBank/DDBJ databases">
        <authorList>
            <person name="Lanie J.A."/>
            <person name="Ng W.-L."/>
            <person name="Kazmierczak K.M."/>
            <person name="Andrzejewski T.M."/>
            <person name="Davidsen T.M."/>
            <person name="Wayne K.J."/>
            <person name="Tettelin H."/>
            <person name="Glass J.I."/>
            <person name="Rusch D."/>
            <person name="Podicherti R."/>
            <person name="Tsui H.-C.T."/>
            <person name="Winkler M.E."/>
        </authorList>
    </citation>
    <scope>NUCLEOTIDE SEQUENCE [LARGE SCALE GENOMIC DNA]</scope>
    <source>
        <strain evidence="2 3">BUT-10</strain>
    </source>
</reference>
<dbReference type="Gene3D" id="3.10.620.30">
    <property type="match status" value="1"/>
</dbReference>
<dbReference type="InterPro" id="IPR002931">
    <property type="entry name" value="Transglutaminase-like"/>
</dbReference>
<comment type="caution">
    <text evidence="2">The sequence shown here is derived from an EMBL/GenBank/DDBJ whole genome shotgun (WGS) entry which is preliminary data.</text>
</comment>
<dbReference type="SUPFAM" id="SSF54001">
    <property type="entry name" value="Cysteine proteinases"/>
    <property type="match status" value="1"/>
</dbReference>
<dbReference type="Proteomes" id="UP000249524">
    <property type="component" value="Unassembled WGS sequence"/>
</dbReference>
<dbReference type="Pfam" id="PF01841">
    <property type="entry name" value="Transglut_core"/>
    <property type="match status" value="1"/>
</dbReference>
<name>A0A328BAD0_9CAUL</name>
<keyword evidence="3" id="KW-1185">Reference proteome</keyword>
<evidence type="ECO:0000313" key="3">
    <source>
        <dbReference type="Proteomes" id="UP000249524"/>
    </source>
</evidence>
<dbReference type="AlphaFoldDB" id="A0A328BAD0"/>
<dbReference type="PANTHER" id="PTHR33490">
    <property type="entry name" value="BLR5614 PROTEIN-RELATED"/>
    <property type="match status" value="1"/>
</dbReference>
<dbReference type="Pfam" id="PF08379">
    <property type="entry name" value="Bact_transglu_N"/>
    <property type="match status" value="1"/>
</dbReference>
<dbReference type="RefSeq" id="WP_111277768.1">
    <property type="nucleotide sequence ID" value="NZ_QFYS01000010.1"/>
</dbReference>
<dbReference type="InterPro" id="IPR038765">
    <property type="entry name" value="Papain-like_cys_pep_sf"/>
</dbReference>
<accession>A0A328BAD0</accession>
<gene>
    <name evidence="2" type="ORF">DJ019_18345</name>
</gene>
<feature type="domain" description="Transglutaminase-like" evidence="1">
    <location>
        <begin position="176"/>
        <end position="247"/>
    </location>
</feature>
<sequence length="295" mass="31398">MRYRLRHRTTYSYDSEVGFARCVLRLTPRSSPGQTVLDSDIDVSPPPSAILDRVGPFGARVLTVTVDTPHRALVIEARAHIDVHTPAAGDPAVSPAWETIRAAVLESRDLTADGPAAYLFPTPRTPIVPDITAYARVSLTPGRPIVAAVAELNRRIHAEFRYDPSATEVSTPVAQAFAARHGVCQDFAQIMICGLRGLGLPAAYVSGYLRTVPPPGQPRLEGADATHAWVSVWCGEALGWVGFDPTNAILAGDDHLVLAVGRDYADVAPIDGVILASGGQSLKVEVDVTPEDAAA</sequence>
<dbReference type="SMART" id="SM00460">
    <property type="entry name" value="TGc"/>
    <property type="match status" value="1"/>
</dbReference>